<evidence type="ECO:0000256" key="3">
    <source>
        <dbReference type="SAM" id="MobiDB-lite"/>
    </source>
</evidence>
<evidence type="ECO:0000313" key="5">
    <source>
        <dbReference type="EMBL" id="CEL64825.1"/>
    </source>
</evidence>
<dbReference type="GO" id="GO:0016405">
    <property type="term" value="F:CoA-ligase activity"/>
    <property type="evidence" value="ECO:0007669"/>
    <property type="project" value="TreeGrafter"/>
</dbReference>
<keyword evidence="2" id="KW-0436">Ligase</keyword>
<feature type="domain" description="AMP-dependent synthetase/ligase" evidence="4">
    <location>
        <begin position="116"/>
        <end position="522"/>
    </location>
</feature>
<evidence type="ECO:0000256" key="2">
    <source>
        <dbReference type="ARBA" id="ARBA00022598"/>
    </source>
</evidence>
<organism evidence="5">
    <name type="scientific">Neospora caninum (strain Liverpool)</name>
    <dbReference type="NCBI Taxonomy" id="572307"/>
    <lineage>
        <taxon>Eukaryota</taxon>
        <taxon>Sar</taxon>
        <taxon>Alveolata</taxon>
        <taxon>Apicomplexa</taxon>
        <taxon>Conoidasida</taxon>
        <taxon>Coccidia</taxon>
        <taxon>Eucoccidiorida</taxon>
        <taxon>Eimeriorina</taxon>
        <taxon>Sarcocystidae</taxon>
        <taxon>Neospora</taxon>
    </lineage>
</organism>
<gene>
    <name evidence="5" type="ORF">BN1204_006990</name>
</gene>
<evidence type="ECO:0000259" key="4">
    <source>
        <dbReference type="Pfam" id="PF00501"/>
    </source>
</evidence>
<dbReference type="InterPro" id="IPR020845">
    <property type="entry name" value="AMP-binding_CS"/>
</dbReference>
<dbReference type="Pfam" id="PF00501">
    <property type="entry name" value="AMP-binding"/>
    <property type="match status" value="1"/>
</dbReference>
<accession>A0A0F7U868</accession>
<dbReference type="PANTHER" id="PTHR24096:SF149">
    <property type="entry name" value="AMP-BINDING DOMAIN-CONTAINING PROTEIN-RELATED"/>
    <property type="match status" value="1"/>
</dbReference>
<dbReference type="PROSITE" id="PS00455">
    <property type="entry name" value="AMP_BINDING"/>
    <property type="match status" value="1"/>
</dbReference>
<comment type="similarity">
    <text evidence="1">Belongs to the ATP-dependent AMP-binding enzyme family.</text>
</comment>
<dbReference type="InterPro" id="IPR000873">
    <property type="entry name" value="AMP-dep_synth/lig_dom"/>
</dbReference>
<feature type="region of interest" description="Disordered" evidence="3">
    <location>
        <begin position="62"/>
        <end position="101"/>
    </location>
</feature>
<sequence>MNAQAVSNSTDEPFLRYWEKKQDGLVPSAWFSRAYLRARAALARKRLEEAFVGGAEKKETEDLLSVSEDRGEEQKREHAGEATRGTKKAADDGGRNGNEGKGLSKPLRGVCIAHYMTKNRIEEVILRLAARASGYVPVTINWDADGIDRVLYKIHSTQCKAVIVDEDVPASCRTRLAEAAEGHFHVLSAATLCSPSGDNLSEVLEKPICREIQESMQDCCLENLCSSTGCRLRIRTEEGSERSPAEADGESKDAVCLIVFTSGTTGLPKGAVLTSKNMETSCLSFRQLLELRDDLPLTVVIVNPLHHINSSVMLELALCCPRAKVHLVSRYTTSYWRVLAEIAEAAQQAAGMSGAPDPLKGDFRVVVPLVSRHIDFLRKLVDTASLPNGMSVQRLSRALKPKEIVVLLGSAPVGPTTVEAFRRLLGKLPSIRFGSTETCLQVMGTPFSLTDEERMRALERGWQHTYRGTPQPGYYIGRPHPPMTEVKIVKSTDSSDAEFMVPCEEGEPGMLICRGRNCMRGYTPSTEPSRSVFSSDHWYLGLGDVCFFLRPLEKGDQARHGEEEREEHGEGRGGIRGREARLEGRQSCQDSEACTDYYWVTRSADIVIKGGANYSSAQISEDIKECLLRLYEGKLAETHISVATVGMKLNSEHEDSCCVTVELTQGKRGLGDQENTEQGEKEQGNEEDAWKALVSDIQENFLSRVRTDSSLLPKSSLPDVLRIGTIPRNFKGLPDSAALKKCFAEHLKKND</sequence>
<dbReference type="Gene3D" id="3.40.50.12780">
    <property type="entry name" value="N-terminal domain of ligase-like"/>
    <property type="match status" value="1"/>
</dbReference>
<evidence type="ECO:0000256" key="1">
    <source>
        <dbReference type="ARBA" id="ARBA00006432"/>
    </source>
</evidence>
<reference evidence="5" key="1">
    <citation type="journal article" date="2015" name="PLoS ONE">
        <title>Comprehensive Evaluation of Toxoplasma gondii VEG and Neospora caninum LIV Genomes with Tachyzoite Stage Transcriptome and Proteome Defines Novel Transcript Features.</title>
        <authorList>
            <person name="Ramaprasad A."/>
            <person name="Mourier T."/>
            <person name="Naeem R."/>
            <person name="Malas T.B."/>
            <person name="Moussa E."/>
            <person name="Panigrahi A."/>
            <person name="Vermont S.J."/>
            <person name="Otto T.D."/>
            <person name="Wastling J."/>
            <person name="Pain A."/>
        </authorList>
    </citation>
    <scope>NUCLEOTIDE SEQUENCE</scope>
    <source>
        <strain evidence="5">Liverpool</strain>
    </source>
</reference>
<dbReference type="SUPFAM" id="SSF56801">
    <property type="entry name" value="Acetyl-CoA synthetase-like"/>
    <property type="match status" value="1"/>
</dbReference>
<feature type="region of interest" description="Disordered" evidence="3">
    <location>
        <begin position="557"/>
        <end position="578"/>
    </location>
</feature>
<protein>
    <recommendedName>
        <fullName evidence="4">AMP-dependent synthetase/ligase domain-containing protein</fullName>
    </recommendedName>
</protein>
<name>A0A0F7U868_NEOCL</name>
<dbReference type="EMBL" id="LN714477">
    <property type="protein sequence ID" value="CEL64825.1"/>
    <property type="molecule type" value="Genomic_DNA"/>
</dbReference>
<dbReference type="PANTHER" id="PTHR24096">
    <property type="entry name" value="LONG-CHAIN-FATTY-ACID--COA LIGASE"/>
    <property type="match status" value="1"/>
</dbReference>
<feature type="compositionally biased region" description="Basic and acidic residues" evidence="3">
    <location>
        <begin position="62"/>
        <end position="81"/>
    </location>
</feature>
<proteinExistence type="inferred from homology"/>
<dbReference type="InterPro" id="IPR042099">
    <property type="entry name" value="ANL_N_sf"/>
</dbReference>
<dbReference type="AlphaFoldDB" id="A0A0F7U868"/>